<protein>
    <recommendedName>
        <fullName evidence="2">SH3b domain-containing protein</fullName>
    </recommendedName>
</protein>
<evidence type="ECO:0000313" key="3">
    <source>
        <dbReference type="EMBL" id="PPC75947.1"/>
    </source>
</evidence>
<evidence type="ECO:0000259" key="2">
    <source>
        <dbReference type="Pfam" id="PF08239"/>
    </source>
</evidence>
<evidence type="ECO:0000313" key="4">
    <source>
        <dbReference type="Proteomes" id="UP000238196"/>
    </source>
</evidence>
<sequence>MTGAYEQLLTPMDSYLPEKTAASSASVRLCHTVMPHSQQPSPYQRTHQMQKCWKKSTVVLIALLLAGCAAKKSTTIPQPQQPQEVESAKPPQAVRSHFPDVPEAQPEFPPFTLGTDYGKAAELTVSHFNTLFQEKEFADLLKGASSGDQLALAQVTLRVVQQRQPAVWINKRKDIRVAVEHLLDSQYDSSATLRHVEGITPPTELTLLNVPFWANSGDGANIRSAPTTDARVITILRLGATFDALGETPEHWLAVGRDGVLVGYISADLAGLVSYPLSTAETDLDALTGTLEKDDTREFHFKDEQVQQTTVKMSMGCQTLEFGISTPLAKKIKHMRVCQTASGAWQQR</sequence>
<proteinExistence type="predicted"/>
<dbReference type="Proteomes" id="UP000238196">
    <property type="component" value="Unassembled WGS sequence"/>
</dbReference>
<organism evidence="3 4">
    <name type="scientific">Proteobacteria bacterium 228</name>
    <dbReference type="NCBI Taxonomy" id="2083153"/>
    <lineage>
        <taxon>Bacteria</taxon>
        <taxon>Pseudomonadati</taxon>
        <taxon>Pseudomonadota</taxon>
    </lineage>
</organism>
<comment type="caution">
    <text evidence="3">The sequence shown here is derived from an EMBL/GenBank/DDBJ whole genome shotgun (WGS) entry which is preliminary data.</text>
</comment>
<feature type="domain" description="SH3b" evidence="2">
    <location>
        <begin position="218"/>
        <end position="268"/>
    </location>
</feature>
<dbReference type="AlphaFoldDB" id="A0A2S5KM82"/>
<dbReference type="InterPro" id="IPR003646">
    <property type="entry name" value="SH3-like_bac-type"/>
</dbReference>
<dbReference type="Gene3D" id="2.30.30.40">
    <property type="entry name" value="SH3 Domains"/>
    <property type="match status" value="1"/>
</dbReference>
<gene>
    <name evidence="3" type="ORF">C4K68_17380</name>
</gene>
<reference evidence="3 4" key="1">
    <citation type="submission" date="2018-02" db="EMBL/GenBank/DDBJ databases">
        <title>novel marine gammaproteobacteria from coastal saline agro ecosystem.</title>
        <authorList>
            <person name="Krishnan R."/>
            <person name="Ramesh Kumar N."/>
        </authorList>
    </citation>
    <scope>NUCLEOTIDE SEQUENCE [LARGE SCALE GENOMIC DNA]</scope>
    <source>
        <strain evidence="3 4">228</strain>
    </source>
</reference>
<dbReference type="EMBL" id="PRLP01000058">
    <property type="protein sequence ID" value="PPC75947.1"/>
    <property type="molecule type" value="Genomic_DNA"/>
</dbReference>
<feature type="compositionally biased region" description="Polar residues" evidence="1">
    <location>
        <begin position="73"/>
        <end position="84"/>
    </location>
</feature>
<evidence type="ECO:0000256" key="1">
    <source>
        <dbReference type="SAM" id="MobiDB-lite"/>
    </source>
</evidence>
<dbReference type="Pfam" id="PF08239">
    <property type="entry name" value="SH3_3"/>
    <property type="match status" value="1"/>
</dbReference>
<name>A0A2S5KM82_9PROT</name>
<accession>A0A2S5KM82</accession>
<feature type="region of interest" description="Disordered" evidence="1">
    <location>
        <begin position="73"/>
        <end position="105"/>
    </location>
</feature>